<dbReference type="Gene3D" id="1.10.1330.10">
    <property type="entry name" value="Dockerin domain"/>
    <property type="match status" value="1"/>
</dbReference>
<name>A0A2M6IUA9_9BACT</name>
<comment type="caution">
    <text evidence="1">The sequence shown here is derived from an EMBL/GenBank/DDBJ whole genome shotgun (WGS) entry which is preliminary data.</text>
</comment>
<gene>
    <name evidence="1" type="ORF">COV58_02065</name>
</gene>
<protein>
    <recommendedName>
        <fullName evidence="3">Dockerin domain-containing protein</fullName>
    </recommendedName>
</protein>
<dbReference type="EMBL" id="PCVM01000050">
    <property type="protein sequence ID" value="PIQ73521.1"/>
    <property type="molecule type" value="Genomic_DNA"/>
</dbReference>
<proteinExistence type="predicted"/>
<accession>A0A2M6IUA9</accession>
<evidence type="ECO:0000313" key="1">
    <source>
        <dbReference type="EMBL" id="PIQ73521.1"/>
    </source>
</evidence>
<dbReference type="GO" id="GO:0000272">
    <property type="term" value="P:polysaccharide catabolic process"/>
    <property type="evidence" value="ECO:0007669"/>
    <property type="project" value="InterPro"/>
</dbReference>
<evidence type="ECO:0000313" key="2">
    <source>
        <dbReference type="Proteomes" id="UP000231056"/>
    </source>
</evidence>
<feature type="non-terminal residue" evidence="1">
    <location>
        <position position="1"/>
    </location>
</feature>
<sequence length="72" mass="7950">DYEEENGVRTGIIDVSDFVCWRNAKVQGVVPANCAAHDVDFDGSTTVLEAADFNSDGEVTILDYVIWQLNKI</sequence>
<dbReference type="Proteomes" id="UP000231056">
    <property type="component" value="Unassembled WGS sequence"/>
</dbReference>
<dbReference type="InterPro" id="IPR036439">
    <property type="entry name" value="Dockerin_dom_sf"/>
</dbReference>
<reference evidence="1 2" key="1">
    <citation type="submission" date="2017-09" db="EMBL/GenBank/DDBJ databases">
        <title>Depth-based differentiation of microbial function through sediment-hosted aquifers and enrichment of novel symbionts in the deep terrestrial subsurface.</title>
        <authorList>
            <person name="Probst A.J."/>
            <person name="Ladd B."/>
            <person name="Jarett J.K."/>
            <person name="Geller-Mcgrath D.E."/>
            <person name="Sieber C.M."/>
            <person name="Emerson J.B."/>
            <person name="Anantharaman K."/>
            <person name="Thomas B.C."/>
            <person name="Malmstrom R."/>
            <person name="Stieglmeier M."/>
            <person name="Klingl A."/>
            <person name="Woyke T."/>
            <person name="Ryan C.M."/>
            <person name="Banfield J.F."/>
        </authorList>
    </citation>
    <scope>NUCLEOTIDE SEQUENCE [LARGE SCALE GENOMIC DNA]</scope>
    <source>
        <strain evidence="1">CG11_big_fil_rev_8_21_14_0_20_36_8</strain>
    </source>
</reference>
<evidence type="ECO:0008006" key="3">
    <source>
        <dbReference type="Google" id="ProtNLM"/>
    </source>
</evidence>
<dbReference type="AlphaFoldDB" id="A0A2M6IUA9"/>
<organism evidence="1 2">
    <name type="scientific">Candidatus Roizmanbacteria bacterium CG11_big_fil_rev_8_21_14_0_20_36_8</name>
    <dbReference type="NCBI Taxonomy" id="1974856"/>
    <lineage>
        <taxon>Bacteria</taxon>
        <taxon>Candidatus Roizmaniibacteriota</taxon>
    </lineage>
</organism>